<accession>A0A0L0D6M3</accession>
<reference evidence="1 2" key="1">
    <citation type="submission" date="2010-05" db="EMBL/GenBank/DDBJ databases">
        <title>The Genome Sequence of Thecamonas trahens ATCC 50062.</title>
        <authorList>
            <consortium name="The Broad Institute Genome Sequencing Platform"/>
            <person name="Russ C."/>
            <person name="Cuomo C."/>
            <person name="Shea T."/>
            <person name="Young S.K."/>
            <person name="Zeng Q."/>
            <person name="Koehrsen M."/>
            <person name="Haas B."/>
            <person name="Borodovsky M."/>
            <person name="Guigo R."/>
            <person name="Alvarado L."/>
            <person name="Berlin A."/>
            <person name="Bochicchio J."/>
            <person name="Borenstein D."/>
            <person name="Chapman S."/>
            <person name="Chen Z."/>
            <person name="Freedman E."/>
            <person name="Gellesch M."/>
            <person name="Goldberg J."/>
            <person name="Griggs A."/>
            <person name="Gujja S."/>
            <person name="Heilman E."/>
            <person name="Heiman D."/>
            <person name="Hepburn T."/>
            <person name="Howarth C."/>
            <person name="Jen D."/>
            <person name="Larson L."/>
            <person name="Mehta T."/>
            <person name="Park D."/>
            <person name="Pearson M."/>
            <person name="Roberts A."/>
            <person name="Saif S."/>
            <person name="Shenoy N."/>
            <person name="Sisk P."/>
            <person name="Stolte C."/>
            <person name="Sykes S."/>
            <person name="Thomson T."/>
            <person name="Walk T."/>
            <person name="White J."/>
            <person name="Yandava C."/>
            <person name="Burger G."/>
            <person name="Gray M.W."/>
            <person name="Holland P.W.H."/>
            <person name="King N."/>
            <person name="Lang F.B.F."/>
            <person name="Roger A.J."/>
            <person name="Ruiz-Trillo I."/>
            <person name="Lander E."/>
            <person name="Nusbaum C."/>
        </authorList>
    </citation>
    <scope>NUCLEOTIDE SEQUENCE [LARGE SCALE GENOMIC DNA]</scope>
    <source>
        <strain evidence="1 2">ATCC 50062</strain>
    </source>
</reference>
<dbReference type="GeneID" id="25563785"/>
<evidence type="ECO:0000313" key="2">
    <source>
        <dbReference type="Proteomes" id="UP000054408"/>
    </source>
</evidence>
<evidence type="ECO:0000313" key="1">
    <source>
        <dbReference type="EMBL" id="KNC47999.1"/>
    </source>
</evidence>
<dbReference type="Proteomes" id="UP000054408">
    <property type="component" value="Unassembled WGS sequence"/>
</dbReference>
<organism evidence="1 2">
    <name type="scientific">Thecamonas trahens ATCC 50062</name>
    <dbReference type="NCBI Taxonomy" id="461836"/>
    <lineage>
        <taxon>Eukaryota</taxon>
        <taxon>Apusozoa</taxon>
        <taxon>Apusomonadida</taxon>
        <taxon>Apusomonadidae</taxon>
        <taxon>Thecamonas</taxon>
    </lineage>
</organism>
<dbReference type="OrthoDB" id="2958217at2759"/>
<dbReference type="EMBL" id="GL349449">
    <property type="protein sequence ID" value="KNC47999.1"/>
    <property type="molecule type" value="Genomic_DNA"/>
</dbReference>
<sequence>MGRLAANTCCHPVCGRNMGYTHYWSFASDEGFSDEAWAAIVEAVGRVLENSPVALSNETRVDDDAIVINGAEPDDFETLVIRHDVSNTHAFGPMPHAGFVKTQWRPYDVVVCATLLILRTLSPDVITIYSDGEWDGEWIGARALASNVLPDLAASFSEQSKLTPFPE</sequence>
<name>A0A0L0D6M3_THETB</name>
<protein>
    <submittedName>
        <fullName evidence="1">Uncharacterized protein</fullName>
    </submittedName>
</protein>
<proteinExistence type="predicted"/>
<dbReference type="RefSeq" id="XP_013759014.1">
    <property type="nucleotide sequence ID" value="XM_013903560.1"/>
</dbReference>
<keyword evidence="2" id="KW-1185">Reference proteome</keyword>
<gene>
    <name evidence="1" type="ORF">AMSG_04233</name>
</gene>
<dbReference type="AlphaFoldDB" id="A0A0L0D6M3"/>